<sequence>MSDPRSIDPEQAETDEVDVAEQDGSSSAPEQDPGDSGSEAADREALREMPEGTAEEQDQVGEGE</sequence>
<proteinExistence type="predicted"/>
<protein>
    <submittedName>
        <fullName evidence="2">Uncharacterized protein</fullName>
    </submittedName>
</protein>
<evidence type="ECO:0000313" key="2">
    <source>
        <dbReference type="EMBL" id="RLV49635.1"/>
    </source>
</evidence>
<feature type="region of interest" description="Disordered" evidence="1">
    <location>
        <begin position="1"/>
        <end position="64"/>
    </location>
</feature>
<dbReference type="RefSeq" id="WP_121805400.1">
    <property type="nucleotide sequence ID" value="NZ_RDBE01000006.1"/>
</dbReference>
<feature type="compositionally biased region" description="Basic and acidic residues" evidence="1">
    <location>
        <begin position="40"/>
        <end position="50"/>
    </location>
</feature>
<comment type="caution">
    <text evidence="2">The sequence shown here is derived from an EMBL/GenBank/DDBJ whole genome shotgun (WGS) entry which is preliminary data.</text>
</comment>
<evidence type="ECO:0000256" key="1">
    <source>
        <dbReference type="SAM" id="MobiDB-lite"/>
    </source>
</evidence>
<feature type="compositionally biased region" description="Acidic residues" evidence="1">
    <location>
        <begin position="10"/>
        <end position="21"/>
    </location>
</feature>
<reference evidence="2 3" key="1">
    <citation type="submission" date="2018-10" db="EMBL/GenBank/DDBJ databases">
        <title>Marmoricola sp. 4Q3S-7 whole genome shotgun sequence.</title>
        <authorList>
            <person name="Li F."/>
        </authorList>
    </citation>
    <scope>NUCLEOTIDE SEQUENCE [LARGE SCALE GENOMIC DNA]</scope>
    <source>
        <strain evidence="2 3">4Q3S-7</strain>
    </source>
</reference>
<dbReference type="AlphaFoldDB" id="A0A3L8P2V1"/>
<feature type="compositionally biased region" description="Acidic residues" evidence="1">
    <location>
        <begin position="53"/>
        <end position="64"/>
    </location>
</feature>
<name>A0A3L8P2V1_9ACTN</name>
<dbReference type="EMBL" id="RDBE01000006">
    <property type="protein sequence ID" value="RLV49635.1"/>
    <property type="molecule type" value="Genomic_DNA"/>
</dbReference>
<evidence type="ECO:0000313" key="3">
    <source>
        <dbReference type="Proteomes" id="UP000281708"/>
    </source>
</evidence>
<accession>A0A3L8P2V1</accession>
<organism evidence="2 3">
    <name type="scientific">Nocardioides mangrovicus</name>
    <dbReference type="NCBI Taxonomy" id="2478913"/>
    <lineage>
        <taxon>Bacteria</taxon>
        <taxon>Bacillati</taxon>
        <taxon>Actinomycetota</taxon>
        <taxon>Actinomycetes</taxon>
        <taxon>Propionibacteriales</taxon>
        <taxon>Nocardioidaceae</taxon>
        <taxon>Nocardioides</taxon>
    </lineage>
</organism>
<dbReference type="Proteomes" id="UP000281708">
    <property type="component" value="Unassembled WGS sequence"/>
</dbReference>
<gene>
    <name evidence="2" type="ORF">D9V37_06865</name>
</gene>
<keyword evidence="3" id="KW-1185">Reference proteome</keyword>